<proteinExistence type="predicted"/>
<dbReference type="Pfam" id="PF03886">
    <property type="entry name" value="ABC_trans_aux"/>
    <property type="match status" value="1"/>
</dbReference>
<comment type="caution">
    <text evidence="2">The sequence shown here is derived from an EMBL/GenBank/DDBJ whole genome shotgun (WGS) entry which is preliminary data.</text>
</comment>
<dbReference type="STRING" id="1480615.AWJ14_04125"/>
<dbReference type="InterPro" id="IPR005586">
    <property type="entry name" value="ABC_trans_aux"/>
</dbReference>
<dbReference type="EMBL" id="LQZT01000012">
    <property type="protein sequence ID" value="OCW57979.1"/>
    <property type="molecule type" value="Genomic_DNA"/>
</dbReference>
<gene>
    <name evidence="2" type="ORF">AWJ14_04125</name>
</gene>
<keyword evidence="3" id="KW-1185">Reference proteome</keyword>
<reference evidence="2 3" key="1">
    <citation type="submission" date="2015-12" db="EMBL/GenBank/DDBJ databases">
        <authorList>
            <person name="Shamseldin A."/>
            <person name="Moawad H."/>
            <person name="Abd El-Rahim W.M."/>
            <person name="Sadowsky M.J."/>
        </authorList>
    </citation>
    <scope>NUCLEOTIDE SEQUENCE [LARGE SCALE GENOMIC DNA]</scope>
    <source>
        <strain evidence="2 3">JC234</strain>
    </source>
</reference>
<dbReference type="Gene3D" id="3.40.50.10610">
    <property type="entry name" value="ABC-type transport auxiliary lipoprotein component"/>
    <property type="match status" value="1"/>
</dbReference>
<feature type="domain" description="ABC-type transport auxiliary lipoprotein component" evidence="1">
    <location>
        <begin position="46"/>
        <end position="204"/>
    </location>
</feature>
<name>A0A1C1YX18_9HYPH</name>
<evidence type="ECO:0000259" key="1">
    <source>
        <dbReference type="Pfam" id="PF03886"/>
    </source>
</evidence>
<evidence type="ECO:0000313" key="2">
    <source>
        <dbReference type="EMBL" id="OCW57979.1"/>
    </source>
</evidence>
<protein>
    <submittedName>
        <fullName evidence="2">ABC transporter</fullName>
    </submittedName>
</protein>
<dbReference type="Proteomes" id="UP000094795">
    <property type="component" value="Unassembled WGS sequence"/>
</dbReference>
<dbReference type="OrthoDB" id="9808689at2"/>
<dbReference type="AlphaFoldDB" id="A0A1C1YX18"/>
<dbReference type="SUPFAM" id="SSF159594">
    <property type="entry name" value="XCC0632-like"/>
    <property type="match status" value="1"/>
</dbReference>
<organism evidence="2 3">
    <name type="scientific">Hoeflea olei</name>
    <dbReference type="NCBI Taxonomy" id="1480615"/>
    <lineage>
        <taxon>Bacteria</taxon>
        <taxon>Pseudomonadati</taxon>
        <taxon>Pseudomonadota</taxon>
        <taxon>Alphaproteobacteria</taxon>
        <taxon>Hyphomicrobiales</taxon>
        <taxon>Rhizobiaceae</taxon>
        <taxon>Hoeflea</taxon>
    </lineage>
</organism>
<accession>A0A1C1YX18</accession>
<sequence>MRASRIRARGSDRGVRALGLMVGVAVLSVLSGCGGGLLKAPPPDTYGLSSAPEIASGQRSRNRQILISEPSALQALDSEKIVIRPTPSAIQYLADSQWSDRLPNIVQDKLVQAFENSGRVGGVGRPGDGLAIDFKILTAIRAFEIKAEGSERAVVEISAKVLNDRNGVVVASQVFRATAPVTGSGNAAYVQSLDRAFEEVVRDLVSWTLSRI</sequence>
<evidence type="ECO:0000313" key="3">
    <source>
        <dbReference type="Proteomes" id="UP000094795"/>
    </source>
</evidence>
<dbReference type="PROSITE" id="PS51257">
    <property type="entry name" value="PROKAR_LIPOPROTEIN"/>
    <property type="match status" value="1"/>
</dbReference>